<evidence type="ECO:0000256" key="1">
    <source>
        <dbReference type="ARBA" id="ARBA00004370"/>
    </source>
</evidence>
<dbReference type="GO" id="GO:0016020">
    <property type="term" value="C:membrane"/>
    <property type="evidence" value="ECO:0007669"/>
    <property type="project" value="UniProtKB-SubCell"/>
</dbReference>
<reference evidence="4 5" key="1">
    <citation type="submission" date="2017-10" db="EMBL/GenBank/DDBJ databases">
        <title>Genome sequence of Caulobacter mirabilis FWC38.</title>
        <authorList>
            <person name="Fiebig A."/>
            <person name="Crosson S."/>
        </authorList>
    </citation>
    <scope>NUCLEOTIDE SEQUENCE [LARGE SCALE GENOMIC DNA]</scope>
    <source>
        <strain evidence="4 5">FWC 38</strain>
    </source>
</reference>
<comment type="subcellular location">
    <subcellularLocation>
        <location evidence="1">Membrane</location>
    </subcellularLocation>
</comment>
<dbReference type="KEGG" id="cmb:CSW64_02185"/>
<dbReference type="InterPro" id="IPR050491">
    <property type="entry name" value="AmpC-like"/>
</dbReference>
<dbReference type="Pfam" id="PF00144">
    <property type="entry name" value="Beta-lactamase"/>
    <property type="match status" value="1"/>
</dbReference>
<gene>
    <name evidence="4" type="ORF">CSW64_02185</name>
</gene>
<feature type="domain" description="Beta-lactamase-related" evidence="3">
    <location>
        <begin position="34"/>
        <end position="358"/>
    </location>
</feature>
<name>A0A2D2ATG9_9CAUL</name>
<dbReference type="OrthoDB" id="5377431at2"/>
<dbReference type="Gene3D" id="3.40.710.10">
    <property type="entry name" value="DD-peptidase/beta-lactamase superfamily"/>
    <property type="match status" value="1"/>
</dbReference>
<dbReference type="InterPro" id="IPR012338">
    <property type="entry name" value="Beta-lactam/transpept-like"/>
</dbReference>
<dbReference type="PROSITE" id="PS51257">
    <property type="entry name" value="PROKAR_LIPOPROTEIN"/>
    <property type="match status" value="1"/>
</dbReference>
<dbReference type="PANTHER" id="PTHR46825:SF11">
    <property type="entry name" value="PENICILLIN-BINDING PROTEIN 4"/>
    <property type="match status" value="1"/>
</dbReference>
<keyword evidence="2" id="KW-0472">Membrane</keyword>
<proteinExistence type="predicted"/>
<sequence>MINRRLLLAAGPAVAFGLAGCSREGAGAPSGSLQKILKDTGAPAVAGMVVTAEGVAYLEAAGRRHRGAEDAVTKNDLWHLGSNTKAMTAALYGKLVEDGLARWGATLAELFPDLKLDPAWAKTTIDQVMSHTAGLGDSGYIGRPWLGEARADQRPLEAQRASLIAKALAAPPNGKPGVFEYANMNFVLAGAAIEMLTAEAWETAMRTRLFAPLEMTSAGFGAPLGAQPWGHVRLPLGFGGLIPMDPANKPDNPAAMGPAGNVHTSLTDYAKFLRVFLTDGGGFLKPETVAHLLAPPSGGDYAQGWGVNTKDPWAQGPRYGHEGSNTMWHAVALVAPARKLALVTVSNAFLPEKRNAAYDLLKQLKERFAPA</sequence>
<dbReference type="RefSeq" id="WP_099620561.1">
    <property type="nucleotide sequence ID" value="NZ_CP024201.1"/>
</dbReference>
<keyword evidence="4" id="KW-0378">Hydrolase</keyword>
<protein>
    <submittedName>
        <fullName evidence="4">Serine hydrolase</fullName>
    </submittedName>
</protein>
<dbReference type="InterPro" id="IPR001466">
    <property type="entry name" value="Beta-lactam-related"/>
</dbReference>
<dbReference type="SUPFAM" id="SSF56601">
    <property type="entry name" value="beta-lactamase/transpeptidase-like"/>
    <property type="match status" value="1"/>
</dbReference>
<evidence type="ECO:0000313" key="5">
    <source>
        <dbReference type="Proteomes" id="UP000228945"/>
    </source>
</evidence>
<evidence type="ECO:0000256" key="2">
    <source>
        <dbReference type="ARBA" id="ARBA00023136"/>
    </source>
</evidence>
<evidence type="ECO:0000259" key="3">
    <source>
        <dbReference type="Pfam" id="PF00144"/>
    </source>
</evidence>
<dbReference type="GO" id="GO:0016787">
    <property type="term" value="F:hydrolase activity"/>
    <property type="evidence" value="ECO:0007669"/>
    <property type="project" value="UniProtKB-KW"/>
</dbReference>
<keyword evidence="5" id="KW-1185">Reference proteome</keyword>
<dbReference type="PANTHER" id="PTHR46825">
    <property type="entry name" value="D-ALANYL-D-ALANINE-CARBOXYPEPTIDASE/ENDOPEPTIDASE AMPH"/>
    <property type="match status" value="1"/>
</dbReference>
<accession>A0A2D2ATG9</accession>
<evidence type="ECO:0000313" key="4">
    <source>
        <dbReference type="EMBL" id="ATQ41304.1"/>
    </source>
</evidence>
<dbReference type="AlphaFoldDB" id="A0A2D2ATG9"/>
<dbReference type="EMBL" id="CP024201">
    <property type="protein sequence ID" value="ATQ41304.1"/>
    <property type="molecule type" value="Genomic_DNA"/>
</dbReference>
<organism evidence="4 5">
    <name type="scientific">Caulobacter mirabilis</name>
    <dbReference type="NCBI Taxonomy" id="69666"/>
    <lineage>
        <taxon>Bacteria</taxon>
        <taxon>Pseudomonadati</taxon>
        <taxon>Pseudomonadota</taxon>
        <taxon>Alphaproteobacteria</taxon>
        <taxon>Caulobacterales</taxon>
        <taxon>Caulobacteraceae</taxon>
        <taxon>Caulobacter</taxon>
    </lineage>
</organism>
<dbReference type="Proteomes" id="UP000228945">
    <property type="component" value="Chromosome"/>
</dbReference>